<dbReference type="InterPro" id="IPR045173">
    <property type="entry name" value="Cdt1"/>
</dbReference>
<proteinExistence type="inferred from homology"/>
<gene>
    <name evidence="5" type="ORF">BV898_15846</name>
</gene>
<dbReference type="Gene3D" id="1.10.10.1420">
    <property type="entry name" value="DNA replication factor Cdt1, C-terminal WH domain"/>
    <property type="match status" value="1"/>
</dbReference>
<evidence type="ECO:0000256" key="1">
    <source>
        <dbReference type="ARBA" id="ARBA00008356"/>
    </source>
</evidence>
<evidence type="ECO:0000313" key="6">
    <source>
        <dbReference type="Proteomes" id="UP000192578"/>
    </source>
</evidence>
<protein>
    <submittedName>
        <fullName evidence="5">DNA replication factor Cdt1</fullName>
    </submittedName>
</protein>
<evidence type="ECO:0000256" key="2">
    <source>
        <dbReference type="ARBA" id="ARBA00023306"/>
    </source>
</evidence>
<dbReference type="InterPro" id="IPR038090">
    <property type="entry name" value="Cdt1_C_WH_dom_sf"/>
</dbReference>
<feature type="domain" description="CDT1 Geminin-binding" evidence="4">
    <location>
        <begin position="451"/>
        <end position="625"/>
    </location>
</feature>
<feature type="compositionally biased region" description="Low complexity" evidence="3">
    <location>
        <begin position="261"/>
        <end position="270"/>
    </location>
</feature>
<evidence type="ECO:0000313" key="5">
    <source>
        <dbReference type="EMBL" id="OWA51360.1"/>
    </source>
</evidence>
<feature type="region of interest" description="Disordered" evidence="3">
    <location>
        <begin position="171"/>
        <end position="203"/>
    </location>
</feature>
<dbReference type="SMART" id="SM01075">
    <property type="entry name" value="CDT1"/>
    <property type="match status" value="1"/>
</dbReference>
<dbReference type="InterPro" id="IPR014939">
    <property type="entry name" value="CDT1_Gemini-bd-like"/>
</dbReference>
<dbReference type="AlphaFoldDB" id="A0A9X6NBZ3"/>
<dbReference type="SUPFAM" id="SSF46785">
    <property type="entry name" value="Winged helix' DNA-binding domain"/>
    <property type="match status" value="1"/>
</dbReference>
<dbReference type="GO" id="GO:0003677">
    <property type="term" value="F:DNA binding"/>
    <property type="evidence" value="ECO:0007669"/>
    <property type="project" value="InterPro"/>
</dbReference>
<dbReference type="GO" id="GO:0030174">
    <property type="term" value="P:regulation of DNA-templated DNA replication initiation"/>
    <property type="evidence" value="ECO:0007669"/>
    <property type="project" value="InterPro"/>
</dbReference>
<dbReference type="OrthoDB" id="341730at2759"/>
<dbReference type="EMBL" id="MTYJ01000224">
    <property type="protein sequence ID" value="OWA51360.1"/>
    <property type="molecule type" value="Genomic_DNA"/>
</dbReference>
<dbReference type="PANTHER" id="PTHR28637">
    <property type="entry name" value="DNA REPLICATION FACTOR CDT1"/>
    <property type="match status" value="1"/>
</dbReference>
<organism evidence="5 6">
    <name type="scientific">Hypsibius exemplaris</name>
    <name type="common">Freshwater tardigrade</name>
    <dbReference type="NCBI Taxonomy" id="2072580"/>
    <lineage>
        <taxon>Eukaryota</taxon>
        <taxon>Metazoa</taxon>
        <taxon>Ecdysozoa</taxon>
        <taxon>Tardigrada</taxon>
        <taxon>Eutardigrada</taxon>
        <taxon>Parachela</taxon>
        <taxon>Hypsibioidea</taxon>
        <taxon>Hypsibiidae</taxon>
        <taxon>Hypsibius</taxon>
    </lineage>
</organism>
<comment type="caution">
    <text evidence="5">The sequence shown here is derived from an EMBL/GenBank/DDBJ whole genome shotgun (WGS) entry which is preliminary data.</text>
</comment>
<reference evidence="6" key="1">
    <citation type="submission" date="2017-01" db="EMBL/GenBank/DDBJ databases">
        <title>Comparative genomics of anhydrobiosis in the tardigrade Hypsibius dujardini.</title>
        <authorList>
            <person name="Yoshida Y."/>
            <person name="Koutsovoulos G."/>
            <person name="Laetsch D."/>
            <person name="Stevens L."/>
            <person name="Kumar S."/>
            <person name="Horikawa D."/>
            <person name="Ishino K."/>
            <person name="Komine S."/>
            <person name="Tomita M."/>
            <person name="Blaxter M."/>
            <person name="Arakawa K."/>
        </authorList>
    </citation>
    <scope>NUCLEOTIDE SEQUENCE [LARGE SCALE GENOMIC DNA]</scope>
    <source>
        <strain evidence="6">Z151</strain>
    </source>
</reference>
<evidence type="ECO:0000259" key="4">
    <source>
        <dbReference type="SMART" id="SM01075"/>
    </source>
</evidence>
<feature type="compositionally biased region" description="Basic and acidic residues" evidence="3">
    <location>
        <begin position="176"/>
        <end position="187"/>
    </location>
</feature>
<accession>A0A9X6NBZ3</accession>
<dbReference type="PANTHER" id="PTHR28637:SF1">
    <property type="entry name" value="DNA REPLICATION FACTOR CDT1"/>
    <property type="match status" value="1"/>
</dbReference>
<comment type="similarity">
    <text evidence="1">Belongs to the Cdt1 family.</text>
</comment>
<keyword evidence="2" id="KW-0131">Cell cycle</keyword>
<sequence>MDIRAHFPTRKASGVKPVKKIIEDAAKSSPIGSHRNLPPATLRVKKPVSIGSLVELGIGKISPRSRPNSAKKVSEDVVESSLVESVLTPPPAATALRVRKRIVIATPEELGVGKAALPALSGVDSVKEVVAKPSTSSPSVESIIRPLRVKKSDSIVVTGASENAKSDLLSRLASSKKSDKESVEKGKTPSKTSLEFRNDPKRRELEKQFQASVDHLQRSPVKLQLSPFYSPHKTSLTTAQGRAQLGNAHVRKQLFGKASGDVIPPVETPIDPIPPANSPAKCLKAGDEASSSEQPAETDSGLDGDQSIHQPPQTPVKNRLCSALPQRSPGKRMLLFSPSKGLVKASLPTASSVHSNATCEGLPANVTSAQDAYTLRLAEQNSSVKRKAEYDRSDIKKRVEEFRALTSKSRERRQEGSSLLASLPPLNLMEKKRVADDIRQCPASDSSILPLPVGFRKYQKLFEKLDSLVSLNRRQISYFDKIRDNSHMQEMTAKLFGRPLEYTDLGQIKAIFPEAFLFRIEKPTNSGIGLSSVSIEQEQMAILIRNDTASDTDSFLAEPAPSDLFRRAARFEAALLDIVHRKHAAFIAALTPALYVERSQIVAWHPKFLSGLDAVELPEPAAMPQFARPRIGLTKAEVFARMTATTPESLLPRDGADVSESAAVVPQPVQPTTPALALHPTLKKLDPAFLLRVQANAAKRLAKVITRDPLVEKELKMLERIPAMGRIISNIFTDEKKTCLALKDLLKSLRDSMPSPKLGIEEFNQHVLLLLKIFKGKWLEEVELPLTAGKYVKIHDPSVDLKKIEAIVKEEMDIRRKL</sequence>
<dbReference type="InterPro" id="IPR032054">
    <property type="entry name" value="Cdt1_C"/>
</dbReference>
<dbReference type="GO" id="GO:0000076">
    <property type="term" value="P:DNA replication checkpoint signaling"/>
    <property type="evidence" value="ECO:0007669"/>
    <property type="project" value="TreeGrafter"/>
</dbReference>
<dbReference type="GO" id="GO:0071163">
    <property type="term" value="P:DNA replication preinitiation complex assembly"/>
    <property type="evidence" value="ECO:0007669"/>
    <property type="project" value="InterPro"/>
</dbReference>
<dbReference type="InterPro" id="IPR036390">
    <property type="entry name" value="WH_DNA-bd_sf"/>
</dbReference>
<feature type="region of interest" description="Disordered" evidence="3">
    <location>
        <begin position="260"/>
        <end position="320"/>
    </location>
</feature>
<dbReference type="GO" id="GO:0000278">
    <property type="term" value="P:mitotic cell cycle"/>
    <property type="evidence" value="ECO:0007669"/>
    <property type="project" value="TreeGrafter"/>
</dbReference>
<keyword evidence="6" id="KW-1185">Reference proteome</keyword>
<dbReference type="GO" id="GO:0005634">
    <property type="term" value="C:nucleus"/>
    <property type="evidence" value="ECO:0007669"/>
    <property type="project" value="TreeGrafter"/>
</dbReference>
<name>A0A9X6NBZ3_HYPEX</name>
<feature type="compositionally biased region" description="Basic and acidic residues" evidence="3">
    <location>
        <begin position="194"/>
        <end position="203"/>
    </location>
</feature>
<dbReference type="Pfam" id="PF08839">
    <property type="entry name" value="CDT1"/>
    <property type="match status" value="1"/>
</dbReference>
<evidence type="ECO:0000256" key="3">
    <source>
        <dbReference type="SAM" id="MobiDB-lite"/>
    </source>
</evidence>
<dbReference type="Proteomes" id="UP000192578">
    <property type="component" value="Unassembled WGS sequence"/>
</dbReference>
<dbReference type="Pfam" id="PF16679">
    <property type="entry name" value="CDT1_C"/>
    <property type="match status" value="1"/>
</dbReference>
<dbReference type="GO" id="GO:0070182">
    <property type="term" value="F:DNA polymerase binding"/>
    <property type="evidence" value="ECO:0007669"/>
    <property type="project" value="TreeGrafter"/>
</dbReference>